<evidence type="ECO:0000256" key="1">
    <source>
        <dbReference type="SAM" id="Phobius"/>
    </source>
</evidence>
<dbReference type="Proteomes" id="UP001208689">
    <property type="component" value="Chromosome"/>
</dbReference>
<protein>
    <submittedName>
        <fullName evidence="2">Uncharacterized protein</fullName>
    </submittedName>
</protein>
<reference evidence="2" key="1">
    <citation type="submission" date="2022-09" db="EMBL/GenBank/DDBJ databases">
        <title>Actin cytoskeleton and complex cell architecture in an #Asgard archaeon.</title>
        <authorList>
            <person name="Ponce Toledo R.I."/>
            <person name="Schleper C."/>
            <person name="Rodrigues Oliveira T."/>
            <person name="Wollweber F."/>
            <person name="Xu J."/>
            <person name="Rittmann S."/>
            <person name="Klingl A."/>
            <person name="Pilhofer M."/>
        </authorList>
    </citation>
    <scope>NUCLEOTIDE SEQUENCE</scope>
    <source>
        <strain evidence="2">B-35</strain>
    </source>
</reference>
<proteinExistence type="predicted"/>
<feature type="transmembrane region" description="Helical" evidence="1">
    <location>
        <begin position="122"/>
        <end position="139"/>
    </location>
</feature>
<keyword evidence="1" id="KW-0472">Membrane</keyword>
<feature type="transmembrane region" description="Helical" evidence="1">
    <location>
        <begin position="88"/>
        <end position="110"/>
    </location>
</feature>
<evidence type="ECO:0000313" key="3">
    <source>
        <dbReference type="Proteomes" id="UP001208689"/>
    </source>
</evidence>
<name>A0ABY6HYU3_9ARCH</name>
<dbReference type="EMBL" id="CP104013">
    <property type="protein sequence ID" value="UYP47609.1"/>
    <property type="molecule type" value="Genomic_DNA"/>
</dbReference>
<evidence type="ECO:0000313" key="2">
    <source>
        <dbReference type="EMBL" id="UYP47609.1"/>
    </source>
</evidence>
<feature type="transmembrane region" description="Helical" evidence="1">
    <location>
        <begin position="15"/>
        <end position="35"/>
    </location>
</feature>
<keyword evidence="3" id="KW-1185">Reference proteome</keyword>
<keyword evidence="1" id="KW-1133">Transmembrane helix</keyword>
<keyword evidence="1" id="KW-0812">Transmembrane</keyword>
<feature type="transmembrane region" description="Helical" evidence="1">
    <location>
        <begin position="55"/>
        <end position="76"/>
    </location>
</feature>
<gene>
    <name evidence="2" type="ORF">NEF87_003894</name>
</gene>
<organism evidence="2 3">
    <name type="scientific">Candidatus Lokiarchaeum ossiferum</name>
    <dbReference type="NCBI Taxonomy" id="2951803"/>
    <lineage>
        <taxon>Archaea</taxon>
        <taxon>Promethearchaeati</taxon>
        <taxon>Promethearchaeota</taxon>
        <taxon>Promethearchaeia</taxon>
        <taxon>Promethearchaeales</taxon>
        <taxon>Promethearchaeaceae</taxon>
        <taxon>Candidatus Lokiarchaeum</taxon>
    </lineage>
</organism>
<sequence>MSQFFRNTFFFKTDAIYFFFHVIFGIEALTLNLFFNRYNRILFSIDRTLTSIFTIFIWTFFGAYYIGAFIAIYSNAKIDEHKKRKGKFHTIPAMIVGGAINLLMMIYLPFIALRSTMSHKVLLYSEFLYFLILFVILYYKINPKMNEFSIIGYKPTTEIATDIPLEQLLVKITEKRHETKEALDHDDIGKARELLAIEMQYHNHGISIAQNLDLDDLTLKLIRRNEINKQMMRKIIDVDYSRRYQDLFERLEKEKHAKYYQGIHKILVSMQDLTNAYKKTVRKYKSKEDIKELNEILDDLDIKIDYNRFVIEYTKFEQNYNKVIENVEKNNLQKAKEALQLMIPEIQNYLKKIMKYMEKSEEITEIYQVSTALTKNMQELQASIVQQYNQLFDSTKIEPLEVEKYESNLKSLKIKQYGQQPEELKAYIHTLDQQFLEWEKRETTNSSKIT</sequence>
<accession>A0ABY6HYU3</accession>